<dbReference type="OrthoDB" id="412781at2759"/>
<gene>
    <name evidence="4" type="ORF">FCM35_KLT07202</name>
</gene>
<name>A0A833QPW2_9POAL</name>
<evidence type="ECO:0000256" key="2">
    <source>
        <dbReference type="ARBA" id="ARBA00022737"/>
    </source>
</evidence>
<evidence type="ECO:0000313" key="4">
    <source>
        <dbReference type="EMBL" id="KAF3327084.1"/>
    </source>
</evidence>
<proteinExistence type="predicted"/>
<dbReference type="PANTHER" id="PTHR23270:SF10">
    <property type="entry name" value="PROTEIN RRP5 HOMOLOG"/>
    <property type="match status" value="1"/>
</dbReference>
<dbReference type="EMBL" id="SWLB01000017">
    <property type="protein sequence ID" value="KAF3327084.1"/>
    <property type="molecule type" value="Genomic_DNA"/>
</dbReference>
<dbReference type="SUPFAM" id="SSF48452">
    <property type="entry name" value="TPR-like"/>
    <property type="match status" value="1"/>
</dbReference>
<evidence type="ECO:0000256" key="1">
    <source>
        <dbReference type="ARBA" id="ARBA00022614"/>
    </source>
</evidence>
<dbReference type="PANTHER" id="PTHR23270">
    <property type="entry name" value="PROGRAMMED CELL DEATH PROTEIN 11 PRE-RRNA PROCESSING PROTEIN RRP5"/>
    <property type="match status" value="1"/>
</dbReference>
<accession>A0A833QPW2</accession>
<dbReference type="Pfam" id="PF08263">
    <property type="entry name" value="LRRNT_2"/>
    <property type="match status" value="1"/>
</dbReference>
<dbReference type="Gene3D" id="3.80.10.10">
    <property type="entry name" value="Ribonuclease Inhibitor"/>
    <property type="match status" value="1"/>
</dbReference>
<dbReference type="GO" id="GO:0003723">
    <property type="term" value="F:RNA binding"/>
    <property type="evidence" value="ECO:0007669"/>
    <property type="project" value="TreeGrafter"/>
</dbReference>
<dbReference type="Proteomes" id="UP000623129">
    <property type="component" value="Unassembled WGS sequence"/>
</dbReference>
<dbReference type="InterPro" id="IPR045209">
    <property type="entry name" value="Rrp5"/>
</dbReference>
<keyword evidence="5" id="KW-1185">Reference proteome</keyword>
<feature type="domain" description="Leucine-rich repeat-containing N-terminal plant-type" evidence="3">
    <location>
        <begin position="94"/>
        <end position="130"/>
    </location>
</feature>
<dbReference type="AlphaFoldDB" id="A0A833QPW2"/>
<evidence type="ECO:0000313" key="5">
    <source>
        <dbReference type="Proteomes" id="UP000623129"/>
    </source>
</evidence>
<dbReference type="GO" id="GO:0006364">
    <property type="term" value="P:rRNA processing"/>
    <property type="evidence" value="ECO:0007669"/>
    <property type="project" value="InterPro"/>
</dbReference>
<organism evidence="4 5">
    <name type="scientific">Carex littledalei</name>
    <dbReference type="NCBI Taxonomy" id="544730"/>
    <lineage>
        <taxon>Eukaryota</taxon>
        <taxon>Viridiplantae</taxon>
        <taxon>Streptophyta</taxon>
        <taxon>Embryophyta</taxon>
        <taxon>Tracheophyta</taxon>
        <taxon>Spermatophyta</taxon>
        <taxon>Magnoliopsida</taxon>
        <taxon>Liliopsida</taxon>
        <taxon>Poales</taxon>
        <taxon>Cyperaceae</taxon>
        <taxon>Cyperoideae</taxon>
        <taxon>Cariceae</taxon>
        <taxon>Carex</taxon>
        <taxon>Carex subgen. Euthyceras</taxon>
    </lineage>
</organism>
<dbReference type="InterPro" id="IPR013210">
    <property type="entry name" value="LRR_N_plant-typ"/>
</dbReference>
<protein>
    <submittedName>
        <fullName evidence="4">Protein RRP5</fullName>
    </submittedName>
</protein>
<comment type="caution">
    <text evidence="4">The sequence shown here is derived from an EMBL/GenBank/DDBJ whole genome shotgun (WGS) entry which is preliminary data.</text>
</comment>
<keyword evidence="1" id="KW-0433">Leucine-rich repeat</keyword>
<dbReference type="Gene3D" id="1.25.40.10">
    <property type="entry name" value="Tetratricopeptide repeat domain"/>
    <property type="match status" value="1"/>
</dbReference>
<keyword evidence="2" id="KW-0677">Repeat</keyword>
<reference evidence="4" key="1">
    <citation type="submission" date="2020-01" db="EMBL/GenBank/DDBJ databases">
        <title>Genome sequence of Kobresia littledalei, the first chromosome-level genome in the family Cyperaceae.</title>
        <authorList>
            <person name="Qu G."/>
        </authorList>
    </citation>
    <scope>NUCLEOTIDE SEQUENCE</scope>
    <source>
        <strain evidence="4">C.B.Clarke</strain>
        <tissue evidence="4">Leaf</tissue>
    </source>
</reference>
<sequence length="138" mass="15573">MKSAELTLYLWELEISAAEERSLKKDVPKSEEEFEKLVRSSPNSSYVWINYMAFMLDVADVGKARSIAERKFYALASSKVLQSVNFLPSVIASGDALYAMKSSLKDPQNVLQSWDNTLVNLCTLFHVTCDSNNLVIRL</sequence>
<evidence type="ECO:0000259" key="3">
    <source>
        <dbReference type="Pfam" id="PF08263"/>
    </source>
</evidence>
<dbReference type="GO" id="GO:0032040">
    <property type="term" value="C:small-subunit processome"/>
    <property type="evidence" value="ECO:0007669"/>
    <property type="project" value="TreeGrafter"/>
</dbReference>
<dbReference type="InterPro" id="IPR032675">
    <property type="entry name" value="LRR_dom_sf"/>
</dbReference>
<dbReference type="InterPro" id="IPR011990">
    <property type="entry name" value="TPR-like_helical_dom_sf"/>
</dbReference>